<dbReference type="Proteomes" id="UP000078546">
    <property type="component" value="Unassembled WGS sequence"/>
</dbReference>
<keyword evidence="1" id="KW-1133">Transmembrane helix</keyword>
<evidence type="ECO:0000313" key="3">
    <source>
        <dbReference type="EMBL" id="SBT02191.1"/>
    </source>
</evidence>
<proteinExistence type="predicted"/>
<reference evidence="4 5" key="2">
    <citation type="submission" date="2016-05" db="EMBL/GenBank/DDBJ databases">
        <authorList>
            <person name="Naeem Raeece"/>
        </authorList>
    </citation>
    <scope>NUCLEOTIDE SEQUENCE [LARGE SCALE GENOMIC DNA]</scope>
</reference>
<evidence type="ECO:0000313" key="5">
    <source>
        <dbReference type="Proteomes" id="UP000078560"/>
    </source>
</evidence>
<accession>A0A1A8XAC2</accession>
<dbReference type="EMBL" id="FLQV01003169">
    <property type="protein sequence ID" value="SBT02191.1"/>
    <property type="molecule type" value="Genomic_DNA"/>
</dbReference>
<protein>
    <submittedName>
        <fullName evidence="3">PIR Superfamily Protein</fullName>
    </submittedName>
</protein>
<dbReference type="Proteomes" id="UP000078560">
    <property type="component" value="Unassembled WGS sequence"/>
</dbReference>
<feature type="transmembrane region" description="Helical" evidence="1">
    <location>
        <begin position="262"/>
        <end position="281"/>
    </location>
</feature>
<name>A0A1A8XAC2_PLAOA</name>
<sequence>MSESRESICKTIDTDLPATDFNKKLLEAINLESLEDYALDITGNLNISDWYTKFKDTFISYFSDDWHNWEKTKIYKRCRDFNYYADYILDLVYQIEKKKSYNKVVVDNIKDFIDKSFVFPDHLSCKREKTEYTHERHSRKKLDDFCENRDYLIRKIKESKEECSTLDKYIYVKYNCLISNESCIPNSKKKEENPLHISDYCTFYDINKTFPYYKCNKNYSPYHNFRMSSVPYCPSYMEDAHESYEDEYENEVGNSNIAVWDILFYGSFSVLGTFFLFSFLYKFSPIGSWLRTNVIHNYKGRKNIDEYMGNSLGNDSNFMSVNAEGQHHNVSYHTI</sequence>
<reference evidence="3" key="1">
    <citation type="submission" date="2016-05" db="EMBL/GenBank/DDBJ databases">
        <authorList>
            <person name="Lavstsen T."/>
            <person name="Jespersen J.S."/>
        </authorList>
    </citation>
    <scope>NUCLEOTIDE SEQUENCE [LARGE SCALE GENOMIC DNA]</scope>
</reference>
<keyword evidence="1" id="KW-0472">Membrane</keyword>
<dbReference type="EMBL" id="FLQU01001179">
    <property type="protein sequence ID" value="SBS91906.1"/>
    <property type="molecule type" value="Genomic_DNA"/>
</dbReference>
<keyword evidence="1" id="KW-0812">Transmembrane</keyword>
<evidence type="ECO:0000256" key="1">
    <source>
        <dbReference type="SAM" id="Phobius"/>
    </source>
</evidence>
<organism evidence="3 4">
    <name type="scientific">Plasmodium ovale curtisi</name>
    <dbReference type="NCBI Taxonomy" id="864141"/>
    <lineage>
        <taxon>Eukaryota</taxon>
        <taxon>Sar</taxon>
        <taxon>Alveolata</taxon>
        <taxon>Apicomplexa</taxon>
        <taxon>Aconoidasida</taxon>
        <taxon>Haemosporida</taxon>
        <taxon>Plasmodiidae</taxon>
        <taxon>Plasmodium</taxon>
        <taxon>Plasmodium (Plasmodium)</taxon>
    </lineage>
</organism>
<evidence type="ECO:0000313" key="2">
    <source>
        <dbReference type="EMBL" id="SBS91906.1"/>
    </source>
</evidence>
<evidence type="ECO:0000313" key="4">
    <source>
        <dbReference type="Proteomes" id="UP000078546"/>
    </source>
</evidence>
<dbReference type="VEuPathDB" id="PlasmoDB:PocGH01_00129100"/>
<dbReference type="AlphaFoldDB" id="A0A1A8XAC2"/>
<gene>
    <name evidence="3" type="ORF">POVCU1_074060</name>
    <name evidence="2" type="ORF">POVCU2_0070770</name>
</gene>